<dbReference type="EMBL" id="LT554351">
    <property type="protein sequence ID" value="SAM04283.1"/>
    <property type="molecule type" value="Genomic_DNA"/>
</dbReference>
<dbReference type="PANTHER" id="PTHR11731:SF193">
    <property type="entry name" value="DIPEPTIDYL PEPTIDASE 9"/>
    <property type="match status" value="1"/>
</dbReference>
<gene>
    <name evidence="7" type="primary">ABSGL_10143.1 scaffold 11786</name>
</gene>
<feature type="region of interest" description="Disordered" evidence="4">
    <location>
        <begin position="166"/>
        <end position="204"/>
    </location>
</feature>
<feature type="domain" description="Peptidase S9 prolyl oligopeptidase catalytic" evidence="5">
    <location>
        <begin position="773"/>
        <end position="974"/>
    </location>
</feature>
<keyword evidence="8" id="KW-1185">Reference proteome</keyword>
<dbReference type="InterPro" id="IPR001375">
    <property type="entry name" value="Peptidase_S9_cat"/>
</dbReference>
<protein>
    <recommendedName>
        <fullName evidence="9">Peptidase S9 prolyl oligopeptidase catalytic domain-containing protein</fullName>
    </recommendedName>
</protein>
<dbReference type="Gene3D" id="2.140.10.30">
    <property type="entry name" value="Dipeptidylpeptidase IV, N-terminal domain"/>
    <property type="match status" value="1"/>
</dbReference>
<feature type="domain" description="Dipeptidylpeptidase IV N-terminal" evidence="6">
    <location>
        <begin position="216"/>
        <end position="589"/>
    </location>
</feature>
<evidence type="ECO:0000256" key="2">
    <source>
        <dbReference type="ARBA" id="ARBA00022438"/>
    </source>
</evidence>
<keyword evidence="2" id="KW-0031">Aminopeptidase</keyword>
<keyword evidence="2" id="KW-0645">Protease</keyword>
<keyword evidence="2" id="KW-0378">Hydrolase</keyword>
<dbReference type="SUPFAM" id="SSF53474">
    <property type="entry name" value="alpha/beta-Hydrolases"/>
    <property type="match status" value="1"/>
</dbReference>
<dbReference type="GO" id="GO:0004177">
    <property type="term" value="F:aminopeptidase activity"/>
    <property type="evidence" value="ECO:0007669"/>
    <property type="project" value="UniProtKB-KW"/>
</dbReference>
<feature type="compositionally biased region" description="Low complexity" evidence="4">
    <location>
        <begin position="660"/>
        <end position="670"/>
    </location>
</feature>
<dbReference type="Gene3D" id="3.40.50.1820">
    <property type="entry name" value="alpha/beta hydrolase"/>
    <property type="match status" value="1"/>
</dbReference>
<dbReference type="Pfam" id="PF00326">
    <property type="entry name" value="Peptidase_S9"/>
    <property type="match status" value="1"/>
</dbReference>
<dbReference type="OMA" id="PVTQWEL"/>
<feature type="compositionally biased region" description="Low complexity" evidence="4">
    <location>
        <begin position="179"/>
        <end position="188"/>
    </location>
</feature>
<evidence type="ECO:0000256" key="4">
    <source>
        <dbReference type="SAM" id="MobiDB-lite"/>
    </source>
</evidence>
<dbReference type="STRING" id="4829.A0A163K4V8"/>
<dbReference type="GO" id="GO:0006508">
    <property type="term" value="P:proteolysis"/>
    <property type="evidence" value="ECO:0007669"/>
    <property type="project" value="InterPro"/>
</dbReference>
<dbReference type="AlphaFoldDB" id="A0A163K4V8"/>
<dbReference type="PANTHER" id="PTHR11731">
    <property type="entry name" value="PROTEASE FAMILY S9B,C DIPEPTIDYL-PEPTIDASE IV-RELATED"/>
    <property type="match status" value="1"/>
</dbReference>
<accession>A0A163K4V8</accession>
<dbReference type="GO" id="GO:0008239">
    <property type="term" value="F:dipeptidyl-peptidase activity"/>
    <property type="evidence" value="ECO:0007669"/>
    <property type="project" value="TreeGrafter"/>
</dbReference>
<dbReference type="Pfam" id="PF00930">
    <property type="entry name" value="DPPIV_N"/>
    <property type="match status" value="1"/>
</dbReference>
<evidence type="ECO:0008006" key="9">
    <source>
        <dbReference type="Google" id="ProtNLM"/>
    </source>
</evidence>
<evidence type="ECO:0000259" key="6">
    <source>
        <dbReference type="Pfam" id="PF00930"/>
    </source>
</evidence>
<organism evidence="7">
    <name type="scientific">Absidia glauca</name>
    <name type="common">Pin mould</name>
    <dbReference type="NCBI Taxonomy" id="4829"/>
    <lineage>
        <taxon>Eukaryota</taxon>
        <taxon>Fungi</taxon>
        <taxon>Fungi incertae sedis</taxon>
        <taxon>Mucoromycota</taxon>
        <taxon>Mucoromycotina</taxon>
        <taxon>Mucoromycetes</taxon>
        <taxon>Mucorales</taxon>
        <taxon>Cunninghamellaceae</taxon>
        <taxon>Absidia</taxon>
    </lineage>
</organism>
<dbReference type="InterPro" id="IPR002469">
    <property type="entry name" value="Peptidase_S9B_N"/>
</dbReference>
<dbReference type="GO" id="GO:0008236">
    <property type="term" value="F:serine-type peptidase activity"/>
    <property type="evidence" value="ECO:0007669"/>
    <property type="project" value="UniProtKB-KW"/>
</dbReference>
<dbReference type="InterPro" id="IPR050278">
    <property type="entry name" value="Serine_Prot_S9B/DPPIV"/>
</dbReference>
<sequence length="989" mass="111474">MMLGLKSDTYAPKPKLPSATTTFGRARTSVTIPINAKSSFYPTVFLRIKLHQGNSSYTKWTTPFSSQTIQVHTTLQNKASSTCLMKDVSTVLSIPWSRVFTEYQTRDEVPTYYGTHQTRNGGTGNRTFITRPLQTLSSFQMINDTLLMVSHGNIYAGTLGQVPQLVSSSHHPKGSAMNSALRPSASSSSKRKPHGPSGNTSNQQLHSSLANEALCNSTLRSDPKLGGVNNTLFAFIRNQDIWISDFDGNEVQLTFCSEQLNPCLSCGVTEYVMQEEFHRWTGFFWAPPSASSDTNRILYLETNEEKVQLVKFSNQNDSNHANEYDNPPPPAARYPRAGQPNATSQLRLLTFTNKTSPLRLTALHHKRLWDEDTIEFLYPWAEYIVRLGWLKDGDSIWVQLLSRDQTRTVVIRVPCALFRTEEEHEQHPRTNAALKIEELWSETQQTWVNVSDAYIFLDADGDTMVPASLSSTTFIWSSELSGYRHLYYVTKSDKSDTPTIQQLTSGDWCVIDKPIHVDQKRQLVYFMAKMDTPLESHLYVTTYGGIYDTEQLGQHRQHRPIRRLTSLGYSHSIEISPTFDIFIDQASCLHQPNGVVIRRLLYNEDDPLPTANDQYSYGHALNSDPSNNNGIVALMPAMTDIGDINDGDTDMQFHNLVIARPSRPSSPNSNTHTDETTTPEQHQPGGCLGSTPYSLTTVNILDQQTSAIPKGQIFDFMTSDGIKLYGCLYKPRLYRPGTSYPTILQIYGGPKTQMVTNEFKFPRLLRYLMAVYFGFAVVVIDGRGSSDRGLVFESHVKGRLGQVELQDQLEGLNYLATSGFGAVQHSEVGLVSVVDLDRVAVTGWSYGGYLSLMGFARYNDAFKIAIAGAPVTKWELYDSAYTERYMGMPVDCRRNYETSSILHWVDSFPDKSLNLLFVPRIRENRLIIVHGLIDENVHFTNSELLVAELVRLGKPYHLQVYPTEKHGLRHSSVNEHFDILMFHCLLNNL</sequence>
<dbReference type="Proteomes" id="UP000078561">
    <property type="component" value="Unassembled WGS sequence"/>
</dbReference>
<dbReference type="InterPro" id="IPR029058">
    <property type="entry name" value="AB_hydrolase_fold"/>
</dbReference>
<name>A0A163K4V8_ABSGL</name>
<proteinExistence type="inferred from homology"/>
<dbReference type="InParanoid" id="A0A163K4V8"/>
<comment type="similarity">
    <text evidence="1">Belongs to the peptidase S9B family.</text>
</comment>
<dbReference type="SUPFAM" id="SSF82171">
    <property type="entry name" value="DPP6 N-terminal domain-like"/>
    <property type="match status" value="1"/>
</dbReference>
<evidence type="ECO:0000313" key="7">
    <source>
        <dbReference type="EMBL" id="SAM04283.1"/>
    </source>
</evidence>
<evidence type="ECO:0000259" key="5">
    <source>
        <dbReference type="Pfam" id="PF00326"/>
    </source>
</evidence>
<evidence type="ECO:0000313" key="8">
    <source>
        <dbReference type="Proteomes" id="UP000078561"/>
    </source>
</evidence>
<feature type="region of interest" description="Disordered" evidence="4">
    <location>
        <begin position="316"/>
        <end position="338"/>
    </location>
</feature>
<feature type="region of interest" description="Disordered" evidence="4">
    <location>
        <begin position="659"/>
        <end position="688"/>
    </location>
</feature>
<evidence type="ECO:0000256" key="1">
    <source>
        <dbReference type="ARBA" id="ARBA00006150"/>
    </source>
</evidence>
<reference evidence="7" key="1">
    <citation type="submission" date="2016-04" db="EMBL/GenBank/DDBJ databases">
        <authorList>
            <person name="Evans L.H."/>
            <person name="Alamgir A."/>
            <person name="Owens N."/>
            <person name="Weber N.D."/>
            <person name="Virtaneva K."/>
            <person name="Barbian K."/>
            <person name="Babar A."/>
            <person name="Rosenke K."/>
        </authorList>
    </citation>
    <scope>NUCLEOTIDE SEQUENCE [LARGE SCALE GENOMIC DNA]</scope>
    <source>
        <strain evidence="7">CBS 101.48</strain>
    </source>
</reference>
<keyword evidence="3" id="KW-0720">Serine protease</keyword>
<dbReference type="OrthoDB" id="16520at2759"/>
<evidence type="ECO:0000256" key="3">
    <source>
        <dbReference type="ARBA" id="ARBA00022825"/>
    </source>
</evidence>